<proteinExistence type="predicted"/>
<organism evidence="2 3">
    <name type="scientific">Jiangella anatolica</name>
    <dbReference type="NCBI Taxonomy" id="2670374"/>
    <lineage>
        <taxon>Bacteria</taxon>
        <taxon>Bacillati</taxon>
        <taxon>Actinomycetota</taxon>
        <taxon>Actinomycetes</taxon>
        <taxon>Jiangellales</taxon>
        <taxon>Jiangellaceae</taxon>
        <taxon>Jiangella</taxon>
    </lineage>
</organism>
<dbReference type="EMBL" id="POTW01000012">
    <property type="protein sequence ID" value="PZF84824.1"/>
    <property type="molecule type" value="Genomic_DNA"/>
</dbReference>
<dbReference type="PANTHER" id="PTHR43649">
    <property type="entry name" value="ARABINOSE-BINDING PROTEIN-RELATED"/>
    <property type="match status" value="1"/>
</dbReference>
<keyword evidence="3" id="KW-1185">Reference proteome</keyword>
<evidence type="ECO:0000313" key="3">
    <source>
        <dbReference type="Proteomes" id="UP000248764"/>
    </source>
</evidence>
<evidence type="ECO:0000256" key="1">
    <source>
        <dbReference type="SAM" id="SignalP"/>
    </source>
</evidence>
<evidence type="ECO:0000313" key="2">
    <source>
        <dbReference type="EMBL" id="PZF84824.1"/>
    </source>
</evidence>
<gene>
    <name evidence="2" type="ORF">C1I92_07095</name>
</gene>
<feature type="chain" id="PRO_5038524188" evidence="1">
    <location>
        <begin position="24"/>
        <end position="464"/>
    </location>
</feature>
<dbReference type="InterPro" id="IPR006059">
    <property type="entry name" value="SBP"/>
</dbReference>
<dbReference type="Pfam" id="PF01547">
    <property type="entry name" value="SBP_bac_1"/>
    <property type="match status" value="1"/>
</dbReference>
<dbReference type="PANTHER" id="PTHR43649:SF16">
    <property type="entry name" value="SUGAR-BINDING LIPOPROTEIN"/>
    <property type="match status" value="1"/>
</dbReference>
<accession>A0A2W2BWK9</accession>
<dbReference type="SUPFAM" id="SSF53850">
    <property type="entry name" value="Periplasmic binding protein-like II"/>
    <property type="match status" value="1"/>
</dbReference>
<comment type="caution">
    <text evidence="2">The sequence shown here is derived from an EMBL/GenBank/DDBJ whole genome shotgun (WGS) entry which is preliminary data.</text>
</comment>
<sequence>MRTATKRSSALAVLLALTLGVAACGDDGQDDPTRPAADEEVDLDADVTITVGDLPPAAEPEEREFFEGQVEAFMAANPNITVEATEELWDPQTFQAKIAAGDLPDVLAVPFTEAGSLAERGQIAELSQAMDLAGLTADLDPDLVGLVSSEDGGVYAIPTAAQALGLIYNRDLFVQAGLDPDDPPRTWDDVRAAARQITEATGATGFATMTTEGQGGWMLAAGIYSFGGTVENEDGTEATFADEPAAQYLDLLRAMRWEDQTMGSNFLYNAAGLVEDFSAGRVGMFVGFSGLYRPAVIRNEMPAENFGMGPMPVGGDADPTALTGGVIQVVNPDATPEERVAAVKWIDFFYLGQFTDEAVAVAAAQAGAAAGQAVTVPERPAVSQEAYDQYFEWIEPHLNVPVANFETYIQAFGEQTLQPEPAVKAQEVYSELDVVVQQVLTEEGADVDAVLDEAATAVDRLLGR</sequence>
<dbReference type="InterPro" id="IPR050490">
    <property type="entry name" value="Bact_solute-bd_prot1"/>
</dbReference>
<name>A0A2W2BWK9_9ACTN</name>
<dbReference type="RefSeq" id="WP_111253961.1">
    <property type="nucleotide sequence ID" value="NZ_POTW01000012.1"/>
</dbReference>
<dbReference type="Gene3D" id="3.40.190.10">
    <property type="entry name" value="Periplasmic binding protein-like II"/>
    <property type="match status" value="1"/>
</dbReference>
<feature type="signal peptide" evidence="1">
    <location>
        <begin position="1"/>
        <end position="23"/>
    </location>
</feature>
<protein>
    <submittedName>
        <fullName evidence="2">ABC transporter substrate-binding protein</fullName>
    </submittedName>
</protein>
<reference evidence="2 3" key="1">
    <citation type="submission" date="2018-01" db="EMBL/GenBank/DDBJ databases">
        <title>Draft genome sequence of Jiangella sp. GTF31.</title>
        <authorList>
            <person name="Sahin N."/>
            <person name="Ay H."/>
            <person name="Saygin H."/>
        </authorList>
    </citation>
    <scope>NUCLEOTIDE SEQUENCE [LARGE SCALE GENOMIC DNA]</scope>
    <source>
        <strain evidence="2 3">GTF31</strain>
    </source>
</reference>
<dbReference type="PROSITE" id="PS51257">
    <property type="entry name" value="PROKAR_LIPOPROTEIN"/>
    <property type="match status" value="1"/>
</dbReference>
<keyword evidence="1" id="KW-0732">Signal</keyword>
<dbReference type="AlphaFoldDB" id="A0A2W2BWK9"/>
<dbReference type="Proteomes" id="UP000248764">
    <property type="component" value="Unassembled WGS sequence"/>
</dbReference>